<dbReference type="PROSITE" id="PS01227">
    <property type="entry name" value="UPF0012"/>
    <property type="match status" value="1"/>
</dbReference>
<evidence type="ECO:0000313" key="4">
    <source>
        <dbReference type="EMBL" id="SOC26519.1"/>
    </source>
</evidence>
<comment type="similarity">
    <text evidence="1">Belongs to the carbon-nitrogen hydrolase superfamily. NIT1/NIT2 family.</text>
</comment>
<dbReference type="InterPro" id="IPR045254">
    <property type="entry name" value="Nit1/2_C-N_Hydrolase"/>
</dbReference>
<dbReference type="InterPro" id="IPR003010">
    <property type="entry name" value="C-N_Hydrolase"/>
</dbReference>
<dbReference type="RefSeq" id="WP_097176587.1">
    <property type="nucleotide sequence ID" value="NZ_OBML01000016.1"/>
</dbReference>
<feature type="domain" description="CN hydrolase" evidence="3">
    <location>
        <begin position="9"/>
        <end position="257"/>
    </location>
</feature>
<protein>
    <submittedName>
        <fullName evidence="4">Predicted amidohydrolase</fullName>
    </submittedName>
</protein>
<dbReference type="Pfam" id="PF00795">
    <property type="entry name" value="CN_hydrolase"/>
    <property type="match status" value="1"/>
</dbReference>
<evidence type="ECO:0000256" key="1">
    <source>
        <dbReference type="ARBA" id="ARBA00010613"/>
    </source>
</evidence>
<dbReference type="STRING" id="538381.GCA_001696535_04069"/>
<dbReference type="AlphaFoldDB" id="A0A285TW96"/>
<evidence type="ECO:0000256" key="2">
    <source>
        <dbReference type="ARBA" id="ARBA00022801"/>
    </source>
</evidence>
<dbReference type="InterPro" id="IPR036526">
    <property type="entry name" value="C-N_Hydrolase_sf"/>
</dbReference>
<keyword evidence="5" id="KW-1185">Reference proteome</keyword>
<dbReference type="EMBL" id="OBML01000016">
    <property type="protein sequence ID" value="SOC26519.1"/>
    <property type="molecule type" value="Genomic_DNA"/>
</dbReference>
<name>A0A285TW96_9HYPH</name>
<organism evidence="4 5">
    <name type="scientific">Stappia indica</name>
    <dbReference type="NCBI Taxonomy" id="538381"/>
    <lineage>
        <taxon>Bacteria</taxon>
        <taxon>Pseudomonadati</taxon>
        <taxon>Pseudomonadota</taxon>
        <taxon>Alphaproteobacteria</taxon>
        <taxon>Hyphomicrobiales</taxon>
        <taxon>Stappiaceae</taxon>
        <taxon>Stappia</taxon>
    </lineage>
</organism>
<keyword evidence="2 4" id="KW-0378">Hydrolase</keyword>
<dbReference type="OrthoDB" id="9811121at2"/>
<reference evidence="4 5" key="1">
    <citation type="submission" date="2017-08" db="EMBL/GenBank/DDBJ databases">
        <authorList>
            <person name="de Groot N.N."/>
        </authorList>
    </citation>
    <scope>NUCLEOTIDE SEQUENCE [LARGE SCALE GENOMIC DNA]</scope>
    <source>
        <strain evidence="4 5">USBA 352</strain>
    </source>
</reference>
<dbReference type="InterPro" id="IPR001110">
    <property type="entry name" value="UPF0012_CS"/>
</dbReference>
<dbReference type="SUPFAM" id="SSF56317">
    <property type="entry name" value="Carbon-nitrogen hydrolase"/>
    <property type="match status" value="1"/>
</dbReference>
<accession>A0A285TW96</accession>
<evidence type="ECO:0000259" key="3">
    <source>
        <dbReference type="PROSITE" id="PS50263"/>
    </source>
</evidence>
<gene>
    <name evidence="4" type="ORF">SAMN05421512_11649</name>
</gene>
<dbReference type="PANTHER" id="PTHR23088:SF27">
    <property type="entry name" value="DEAMINATED GLUTATHIONE AMIDASE"/>
    <property type="match status" value="1"/>
</dbReference>
<dbReference type="Gene3D" id="3.60.110.10">
    <property type="entry name" value="Carbon-nitrogen hydrolase"/>
    <property type="match status" value="1"/>
</dbReference>
<dbReference type="PANTHER" id="PTHR23088">
    <property type="entry name" value="NITRILASE-RELATED"/>
    <property type="match status" value="1"/>
</dbReference>
<dbReference type="CDD" id="cd07572">
    <property type="entry name" value="nit"/>
    <property type="match status" value="1"/>
</dbReference>
<sequence>MSKATHGTLVAAVIQMRSGRDVAANIDAATQLIRQAAADGATYVQTPEMTNLLERSRADLFAKISPESEDPSVAAFSALAAELGIVLHVGSLAIRTGADKAANRGFLFGSDGALLARYDKIHMFDVDLPNGESWRESATYQPGGEALVVPVAGTLVGLGICYDIRFPALFRAQAGAGARVLTAPAAFTRQTGEAHWHVLQRARAIENGAFVISAAQGGRHEDGRETYGHSLIVAPWGEVIAEVDGDAPGYALATLELEKADEARRRIPAIANQRSFTVVAPRGGTAGTEAAE</sequence>
<dbReference type="GO" id="GO:0016811">
    <property type="term" value="F:hydrolase activity, acting on carbon-nitrogen (but not peptide) bonds, in linear amides"/>
    <property type="evidence" value="ECO:0007669"/>
    <property type="project" value="InterPro"/>
</dbReference>
<proteinExistence type="inferred from homology"/>
<evidence type="ECO:0000313" key="5">
    <source>
        <dbReference type="Proteomes" id="UP000219331"/>
    </source>
</evidence>
<dbReference type="PROSITE" id="PS50263">
    <property type="entry name" value="CN_HYDROLASE"/>
    <property type="match status" value="1"/>
</dbReference>
<dbReference type="Proteomes" id="UP000219331">
    <property type="component" value="Unassembled WGS sequence"/>
</dbReference>